<dbReference type="InterPro" id="IPR043131">
    <property type="entry name" value="BCAT-like_N"/>
</dbReference>
<dbReference type="FunFam" id="3.20.10.10:FF:000002">
    <property type="entry name" value="D-alanine aminotransferase"/>
    <property type="match status" value="1"/>
</dbReference>
<dbReference type="GO" id="GO:0046394">
    <property type="term" value="P:carboxylic acid biosynthetic process"/>
    <property type="evidence" value="ECO:0007669"/>
    <property type="project" value="UniProtKB-ARBA"/>
</dbReference>
<evidence type="ECO:0000256" key="1">
    <source>
        <dbReference type="ARBA" id="ARBA00001933"/>
    </source>
</evidence>
<dbReference type="Gene3D" id="3.20.10.10">
    <property type="entry name" value="D-amino Acid Aminotransferase, subunit A, domain 2"/>
    <property type="match status" value="1"/>
</dbReference>
<evidence type="ECO:0000256" key="4">
    <source>
        <dbReference type="SAM" id="MobiDB-lite"/>
    </source>
</evidence>
<dbReference type="Proteomes" id="UP001530315">
    <property type="component" value="Unassembled WGS sequence"/>
</dbReference>
<comment type="similarity">
    <text evidence="2">Belongs to the class-IV pyridoxal-phosphate-dependent aminotransferase family.</text>
</comment>
<dbReference type="InterPro" id="IPR001544">
    <property type="entry name" value="Aminotrans_IV"/>
</dbReference>
<evidence type="ECO:0000256" key="3">
    <source>
        <dbReference type="ARBA" id="ARBA00022898"/>
    </source>
</evidence>
<keyword evidence="6" id="KW-1185">Reference proteome</keyword>
<dbReference type="SUPFAM" id="SSF52540">
    <property type="entry name" value="P-loop containing nucleoside triphosphate hydrolases"/>
    <property type="match status" value="1"/>
</dbReference>
<dbReference type="SUPFAM" id="SSF56752">
    <property type="entry name" value="D-aminoacid aminotransferase-like PLP-dependent enzymes"/>
    <property type="match status" value="1"/>
</dbReference>
<keyword evidence="3" id="KW-0663">Pyridoxal phosphate</keyword>
<evidence type="ECO:0000313" key="6">
    <source>
        <dbReference type="Proteomes" id="UP001530315"/>
    </source>
</evidence>
<evidence type="ECO:0000313" key="5">
    <source>
        <dbReference type="EMBL" id="KAL3804580.1"/>
    </source>
</evidence>
<dbReference type="InterPro" id="IPR050571">
    <property type="entry name" value="Class-IV_PLP-Dep_Aminotrnsfr"/>
</dbReference>
<name>A0ABD3QW69_9STRA</name>
<comment type="cofactor">
    <cofactor evidence="1">
        <name>pyridoxal 5'-phosphate</name>
        <dbReference type="ChEBI" id="CHEBI:597326"/>
    </cofactor>
</comment>
<evidence type="ECO:0008006" key="7">
    <source>
        <dbReference type="Google" id="ProtNLM"/>
    </source>
</evidence>
<protein>
    <recommendedName>
        <fullName evidence="7">Branched-chain-amino-acid transaminase</fullName>
    </recommendedName>
</protein>
<dbReference type="InterPro" id="IPR036038">
    <property type="entry name" value="Aminotransferase-like"/>
</dbReference>
<evidence type="ECO:0000256" key="2">
    <source>
        <dbReference type="ARBA" id="ARBA00009320"/>
    </source>
</evidence>
<dbReference type="Pfam" id="PF19798">
    <property type="entry name" value="Sulfotransfer_5"/>
    <property type="match status" value="1"/>
</dbReference>
<dbReference type="AlphaFoldDB" id="A0ABD3QW69"/>
<dbReference type="PANTHER" id="PTHR42743:SF11">
    <property type="entry name" value="AMINODEOXYCHORISMATE LYASE"/>
    <property type="match status" value="1"/>
</dbReference>
<dbReference type="EMBL" id="JALLAZ020000077">
    <property type="protein sequence ID" value="KAL3804580.1"/>
    <property type="molecule type" value="Genomic_DNA"/>
</dbReference>
<dbReference type="Gene3D" id="3.40.50.300">
    <property type="entry name" value="P-loop containing nucleotide triphosphate hydrolases"/>
    <property type="match status" value="1"/>
</dbReference>
<dbReference type="Pfam" id="PF01063">
    <property type="entry name" value="Aminotran_4"/>
    <property type="match status" value="1"/>
</dbReference>
<proteinExistence type="inferred from homology"/>
<dbReference type="InterPro" id="IPR027417">
    <property type="entry name" value="P-loop_NTPase"/>
</dbReference>
<reference evidence="5 6" key="1">
    <citation type="submission" date="2024-10" db="EMBL/GenBank/DDBJ databases">
        <title>Updated reference genomes for cyclostephanoid diatoms.</title>
        <authorList>
            <person name="Roberts W.R."/>
            <person name="Alverson A.J."/>
        </authorList>
    </citation>
    <scope>NUCLEOTIDE SEQUENCE [LARGE SCALE GENOMIC DNA]</scope>
    <source>
        <strain evidence="5 6">AJA276-08</strain>
    </source>
</reference>
<dbReference type="GO" id="GO:0008652">
    <property type="term" value="P:amino acid biosynthetic process"/>
    <property type="evidence" value="ECO:0007669"/>
    <property type="project" value="UniProtKB-ARBA"/>
</dbReference>
<dbReference type="PANTHER" id="PTHR42743">
    <property type="entry name" value="AMINO-ACID AMINOTRANSFERASE"/>
    <property type="match status" value="1"/>
</dbReference>
<feature type="region of interest" description="Disordered" evidence="4">
    <location>
        <begin position="295"/>
        <end position="316"/>
    </location>
</feature>
<dbReference type="InterPro" id="IPR043132">
    <property type="entry name" value="BCAT-like_C"/>
</dbReference>
<comment type="caution">
    <text evidence="5">The sequence shown here is derived from an EMBL/GenBank/DDBJ whole genome shotgun (WGS) entry which is preliminary data.</text>
</comment>
<gene>
    <name evidence="5" type="ORF">ACHAW5_004583</name>
</gene>
<dbReference type="Gene3D" id="3.30.470.10">
    <property type="match status" value="1"/>
</dbReference>
<dbReference type="FunFam" id="3.30.470.10:FF:000010">
    <property type="entry name" value="Branched-chain-amino-acid aminotransferase-like protein 1"/>
    <property type="match status" value="1"/>
</dbReference>
<accession>A0ABD3QW69</accession>
<sequence length="684" mass="76240">MPITIIHCWSSPRSRSTALLYSFEARGVDTVALDEPLYRRWLREKIGSGSGSGGGGARAVTRPYAEALLRGDPPECGGGDDDAWRWERERKSSDERVYDAVASLLGGGNDASGCVFLKQMAKFSHLFDFDAGWETRTTRRIDDDDHRGDDDEWREKCRRLLLDRGAEVRHRHLLLVRDPMCVLSSWMGKSGNVHGNNPHPDEVGITQLSDVYSRIVGSSMNRGNDDDDDHDDPVVVVDSDDLAANPRETLREICDGLGIDYRDSMLRWEPGPHVCDGPWARWWYHDVWESDGWDADEADDDAAGGGTGIDHPRTQKYRTVPPSLLPALRMSIPAYDFLRTLTRAYKRRAVATPPSGRLYEDPRNENVFVFVGARGRGRIVPRDMAGVSPFDSSVQGGDATWEGIRIYNGRVFHLERHLDRLFRSAKALGFENVHTRSEITEAVFRVLAANGMRDGAHMRLTLTRGEKCTSSMNPLFNVYGTTLIILPEWKPTEGATTYDNTKGISLITAGVCRRSPPSTLDNKIHHNNLIQNILPKIQANIAGVADAIMLDVEGYVAETNATNLFLVRGDLMGIENHSRHDGIVLITPTGDHCLPGITRDTVLLLARELGIKTEERRVSLSEFYCADEVFTTGTMGELTPVTKIDGRVIGRENARGAVTELLQRTYKEAVATRDDWSTEIPPFA</sequence>
<organism evidence="5 6">
    <name type="scientific">Stephanodiscus triporus</name>
    <dbReference type="NCBI Taxonomy" id="2934178"/>
    <lineage>
        <taxon>Eukaryota</taxon>
        <taxon>Sar</taxon>
        <taxon>Stramenopiles</taxon>
        <taxon>Ochrophyta</taxon>
        <taxon>Bacillariophyta</taxon>
        <taxon>Coscinodiscophyceae</taxon>
        <taxon>Thalassiosirophycidae</taxon>
        <taxon>Stephanodiscales</taxon>
        <taxon>Stephanodiscaceae</taxon>
        <taxon>Stephanodiscus</taxon>
    </lineage>
</organism>